<feature type="binding site" evidence="11">
    <location>
        <position position="109"/>
    </location>
    <ligand>
        <name>Zn(2+)</name>
        <dbReference type="ChEBI" id="CHEBI:29105"/>
        <note>ligand shared between dimeric partners</note>
    </ligand>
</feature>
<comment type="similarity">
    <text evidence="5">In the C-terminal section; belongs to the PRA-PH family.</text>
</comment>
<evidence type="ECO:0000256" key="4">
    <source>
        <dbReference type="ARBA" id="ARBA00005204"/>
    </source>
</evidence>
<comment type="pathway">
    <text evidence="4">Amino-acid biosynthesis; L-histidine biosynthesis; L-histidine from 5-phospho-alpha-D-ribose 1-diphosphate: step 2/9.</text>
</comment>
<dbReference type="GO" id="GO:0004635">
    <property type="term" value="F:phosphoribosyl-AMP cyclohydrolase activity"/>
    <property type="evidence" value="ECO:0007669"/>
    <property type="project" value="UniProtKB-UniRule"/>
</dbReference>
<dbReference type="GO" id="GO:0004636">
    <property type="term" value="F:phosphoribosyl-ATP diphosphatase activity"/>
    <property type="evidence" value="ECO:0007669"/>
    <property type="project" value="UniProtKB-EC"/>
</dbReference>
<keyword evidence="11" id="KW-0862">Zinc</keyword>
<dbReference type="UniPathway" id="UPA00031">
    <property type="reaction ID" value="UER00008"/>
</dbReference>
<feature type="binding site" evidence="11">
    <location>
        <position position="86"/>
    </location>
    <ligand>
        <name>Zn(2+)</name>
        <dbReference type="ChEBI" id="CHEBI:29105"/>
        <note>ligand shared between dimeric partners</note>
    </ligand>
</feature>
<organism evidence="13 14">
    <name type="scientific">Candidatus Aeolococcus gillhamiae</name>
    <dbReference type="NCBI Taxonomy" id="3127015"/>
    <lineage>
        <taxon>Bacteria</taxon>
        <taxon>Bacillati</taxon>
        <taxon>Candidatus Dormiibacterota</taxon>
        <taxon>Candidatus Dormibacteria</taxon>
        <taxon>Candidatus Aeolococcales</taxon>
        <taxon>Candidatus Aeolococcaceae</taxon>
        <taxon>Candidatus Aeolococcus</taxon>
    </lineage>
</organism>
<dbReference type="FunFam" id="3.10.20.810:FF:000001">
    <property type="entry name" value="Histidine biosynthesis bifunctional protein HisIE"/>
    <property type="match status" value="1"/>
</dbReference>
<comment type="catalytic activity">
    <reaction evidence="2">
        <text>1-(5-phospho-beta-D-ribosyl)-ATP + H2O = 1-(5-phospho-beta-D-ribosyl)-5'-AMP + diphosphate + H(+)</text>
        <dbReference type="Rhea" id="RHEA:22828"/>
        <dbReference type="ChEBI" id="CHEBI:15377"/>
        <dbReference type="ChEBI" id="CHEBI:15378"/>
        <dbReference type="ChEBI" id="CHEBI:33019"/>
        <dbReference type="ChEBI" id="CHEBI:59457"/>
        <dbReference type="ChEBI" id="CHEBI:73183"/>
        <dbReference type="EC" id="3.6.1.31"/>
    </reaction>
</comment>
<dbReference type="AlphaFoldDB" id="A0A2W5ZDP9"/>
<feature type="domain" description="Phosphoribosyl-AMP cyclohydrolase" evidence="12">
    <location>
        <begin position="38"/>
        <end position="111"/>
    </location>
</feature>
<gene>
    <name evidence="11" type="primary">hisI</name>
    <name evidence="13" type="ORF">DLM65_07105</name>
</gene>
<dbReference type="InterPro" id="IPR026660">
    <property type="entry name" value="PRA-CH"/>
</dbReference>
<evidence type="ECO:0000256" key="6">
    <source>
        <dbReference type="ARBA" id="ARBA00008299"/>
    </source>
</evidence>
<keyword evidence="11" id="KW-0460">Magnesium</keyword>
<comment type="similarity">
    <text evidence="6">In the N-terminal section; belongs to the PRA-CH family.</text>
</comment>
<dbReference type="Gene3D" id="3.10.20.810">
    <property type="entry name" value="Phosphoribosyl-AMP cyclohydrolase"/>
    <property type="match status" value="1"/>
</dbReference>
<evidence type="ECO:0000256" key="2">
    <source>
        <dbReference type="ARBA" id="ARBA00001460"/>
    </source>
</evidence>
<evidence type="ECO:0000256" key="7">
    <source>
        <dbReference type="ARBA" id="ARBA00022490"/>
    </source>
</evidence>
<dbReference type="GO" id="GO:0008270">
    <property type="term" value="F:zinc ion binding"/>
    <property type="evidence" value="ECO:0007669"/>
    <property type="project" value="UniProtKB-UniRule"/>
</dbReference>
<evidence type="ECO:0000256" key="10">
    <source>
        <dbReference type="ARBA" id="ARBA00023102"/>
    </source>
</evidence>
<comment type="cofactor">
    <cofactor evidence="11">
        <name>Zn(2+)</name>
        <dbReference type="ChEBI" id="CHEBI:29105"/>
    </cofactor>
    <text evidence="11">Binds 1 zinc ion per subunit.</text>
</comment>
<keyword evidence="11" id="KW-0479">Metal-binding</keyword>
<keyword evidence="9 11" id="KW-0378">Hydrolase</keyword>
<feature type="binding site" evidence="11">
    <location>
        <position position="87"/>
    </location>
    <ligand>
        <name>Mg(2+)</name>
        <dbReference type="ChEBI" id="CHEBI:18420"/>
    </ligand>
</feature>
<evidence type="ECO:0000256" key="11">
    <source>
        <dbReference type="HAMAP-Rule" id="MF_01021"/>
    </source>
</evidence>
<evidence type="ECO:0000256" key="8">
    <source>
        <dbReference type="ARBA" id="ARBA00022605"/>
    </source>
</evidence>
<sequence length="120" mass="13234">MPCRRRRGRAAVSAQPRFGSDGLVPAVVQDADTGAVLMLAHMNDEAWHRTLRTGQAWFWSRSRGELWEKGATSGNRMAVIEVRLDCDDDSVLLRVHPSGPACHTGEPSCFFTVVELEPGD</sequence>
<evidence type="ECO:0000256" key="3">
    <source>
        <dbReference type="ARBA" id="ARBA00005169"/>
    </source>
</evidence>
<dbReference type="NCBIfam" id="NF000768">
    <property type="entry name" value="PRK00051.1"/>
    <property type="match status" value="1"/>
</dbReference>
<keyword evidence="8 11" id="KW-0028">Amino-acid biosynthesis</keyword>
<comment type="function">
    <text evidence="11">Catalyzes the hydrolysis of the adenine ring of phosphoribosyl-AMP.</text>
</comment>
<dbReference type="HAMAP" id="MF_01021">
    <property type="entry name" value="HisI"/>
    <property type="match status" value="1"/>
</dbReference>
<feature type="binding site" evidence="11">
    <location>
        <position position="85"/>
    </location>
    <ligand>
        <name>Mg(2+)</name>
        <dbReference type="ChEBI" id="CHEBI:18420"/>
    </ligand>
</feature>
<comment type="caution">
    <text evidence="13">The sequence shown here is derived from an EMBL/GenBank/DDBJ whole genome shotgun (WGS) entry which is preliminary data.</text>
</comment>
<dbReference type="EC" id="3.5.4.19" evidence="11"/>
<dbReference type="SUPFAM" id="SSF141734">
    <property type="entry name" value="HisI-like"/>
    <property type="match status" value="1"/>
</dbReference>
<evidence type="ECO:0000313" key="13">
    <source>
        <dbReference type="EMBL" id="PZR80936.1"/>
    </source>
</evidence>
<keyword evidence="10 11" id="KW-0368">Histidine biosynthesis</keyword>
<dbReference type="Pfam" id="PF01502">
    <property type="entry name" value="PRA-CH"/>
    <property type="match status" value="1"/>
</dbReference>
<dbReference type="PANTHER" id="PTHR42945:SF1">
    <property type="entry name" value="HISTIDINE BIOSYNTHESIS BIFUNCTIONAL PROTEIN HIS7"/>
    <property type="match status" value="1"/>
</dbReference>
<evidence type="ECO:0000256" key="5">
    <source>
        <dbReference type="ARBA" id="ARBA00007731"/>
    </source>
</evidence>
<dbReference type="InterPro" id="IPR038019">
    <property type="entry name" value="PRib_AMP_CycHydrolase_sf"/>
</dbReference>
<dbReference type="GO" id="GO:0000287">
    <property type="term" value="F:magnesium ion binding"/>
    <property type="evidence" value="ECO:0007669"/>
    <property type="project" value="UniProtKB-UniRule"/>
</dbReference>
<comment type="subunit">
    <text evidence="11">Homodimer.</text>
</comment>
<dbReference type="PANTHER" id="PTHR42945">
    <property type="entry name" value="HISTIDINE BIOSYNTHESIS BIFUNCTIONAL PROTEIN"/>
    <property type="match status" value="1"/>
</dbReference>
<comment type="cofactor">
    <cofactor evidence="11">
        <name>Mg(2+)</name>
        <dbReference type="ChEBI" id="CHEBI:18420"/>
    </cofactor>
    <text evidence="11">Binds 1 Mg(2+) ion per subunit.</text>
</comment>
<evidence type="ECO:0000313" key="14">
    <source>
        <dbReference type="Proteomes" id="UP000248724"/>
    </source>
</evidence>
<dbReference type="InterPro" id="IPR002496">
    <property type="entry name" value="PRib_AMP_CycHydrolase_dom"/>
</dbReference>
<accession>A0A2W5ZDP9</accession>
<evidence type="ECO:0000256" key="1">
    <source>
        <dbReference type="ARBA" id="ARBA00000024"/>
    </source>
</evidence>
<reference evidence="13 14" key="1">
    <citation type="journal article" date="2017" name="Nature">
        <title>Atmospheric trace gases support primary production in Antarctic desert surface soil.</title>
        <authorList>
            <person name="Ji M."/>
            <person name="Greening C."/>
            <person name="Vanwonterghem I."/>
            <person name="Carere C.R."/>
            <person name="Bay S.K."/>
            <person name="Steen J.A."/>
            <person name="Montgomery K."/>
            <person name="Lines T."/>
            <person name="Beardall J."/>
            <person name="van Dorst J."/>
            <person name="Snape I."/>
            <person name="Stott M.B."/>
            <person name="Hugenholtz P."/>
            <person name="Ferrari B.C."/>
        </authorList>
    </citation>
    <scope>NUCLEOTIDE SEQUENCE [LARGE SCALE GENOMIC DNA]</scope>
    <source>
        <strain evidence="13">RRmetagenome_bin12</strain>
    </source>
</reference>
<evidence type="ECO:0000256" key="9">
    <source>
        <dbReference type="ARBA" id="ARBA00022801"/>
    </source>
</evidence>
<dbReference type="EMBL" id="QHBU01000130">
    <property type="protein sequence ID" value="PZR80936.1"/>
    <property type="molecule type" value="Genomic_DNA"/>
</dbReference>
<name>A0A2W5ZDP9_9BACT</name>
<feature type="binding site" evidence="11">
    <location>
        <position position="102"/>
    </location>
    <ligand>
        <name>Zn(2+)</name>
        <dbReference type="ChEBI" id="CHEBI:29105"/>
        <note>ligand shared between dimeric partners</note>
    </ligand>
</feature>
<keyword evidence="7 11" id="KW-0963">Cytoplasm</keyword>
<proteinExistence type="inferred from homology"/>
<evidence type="ECO:0000259" key="12">
    <source>
        <dbReference type="Pfam" id="PF01502"/>
    </source>
</evidence>
<comment type="similarity">
    <text evidence="11">Belongs to the PRA-CH family.</text>
</comment>
<comment type="pathway">
    <text evidence="3 11">Amino-acid biosynthesis; L-histidine biosynthesis; L-histidine from 5-phospho-alpha-D-ribose 1-diphosphate: step 3/9.</text>
</comment>
<dbReference type="GO" id="GO:0000105">
    <property type="term" value="P:L-histidine biosynthetic process"/>
    <property type="evidence" value="ECO:0007669"/>
    <property type="project" value="UniProtKB-UniRule"/>
</dbReference>
<feature type="binding site" evidence="11">
    <location>
        <position position="89"/>
    </location>
    <ligand>
        <name>Mg(2+)</name>
        <dbReference type="ChEBI" id="CHEBI:18420"/>
    </ligand>
</feature>
<protein>
    <recommendedName>
        <fullName evidence="11">Phosphoribosyl-AMP cyclohydrolase</fullName>
        <shortName evidence="11">PRA-CH</shortName>
        <ecNumber evidence="11">3.5.4.19</ecNumber>
    </recommendedName>
</protein>
<comment type="catalytic activity">
    <reaction evidence="1 11">
        <text>1-(5-phospho-beta-D-ribosyl)-5'-AMP + H2O = 1-(5-phospho-beta-D-ribosyl)-5-[(5-phospho-beta-D-ribosylamino)methylideneamino]imidazole-4-carboxamide</text>
        <dbReference type="Rhea" id="RHEA:20049"/>
        <dbReference type="ChEBI" id="CHEBI:15377"/>
        <dbReference type="ChEBI" id="CHEBI:58435"/>
        <dbReference type="ChEBI" id="CHEBI:59457"/>
        <dbReference type="EC" id="3.5.4.19"/>
    </reaction>
</comment>
<dbReference type="GO" id="GO:0005737">
    <property type="term" value="C:cytoplasm"/>
    <property type="evidence" value="ECO:0007669"/>
    <property type="project" value="UniProtKB-SubCell"/>
</dbReference>
<dbReference type="Proteomes" id="UP000248724">
    <property type="component" value="Unassembled WGS sequence"/>
</dbReference>
<comment type="subcellular location">
    <subcellularLocation>
        <location evidence="11">Cytoplasm</location>
    </subcellularLocation>
</comment>